<dbReference type="Pfam" id="PF08241">
    <property type="entry name" value="Methyltransf_11"/>
    <property type="match status" value="1"/>
</dbReference>
<dbReference type="PANTHER" id="PTHR13069">
    <property type="entry name" value="ALKYLATED DNA REPAIR PROTEIN ALKB HOMOLOG 8"/>
    <property type="match status" value="1"/>
</dbReference>
<dbReference type="GO" id="GO:0030488">
    <property type="term" value="P:tRNA methylation"/>
    <property type="evidence" value="ECO:0007669"/>
    <property type="project" value="TreeGrafter"/>
</dbReference>
<evidence type="ECO:0000256" key="1">
    <source>
        <dbReference type="ARBA" id="ARBA00022603"/>
    </source>
</evidence>
<dbReference type="InterPro" id="IPR013216">
    <property type="entry name" value="Methyltransf_11"/>
</dbReference>
<gene>
    <name evidence="4" type="ORF">S01H1_08666</name>
</gene>
<dbReference type="Gene3D" id="3.40.50.150">
    <property type="entry name" value="Vaccinia Virus protein VP39"/>
    <property type="match status" value="1"/>
</dbReference>
<reference evidence="4" key="1">
    <citation type="journal article" date="2014" name="Front. Microbiol.">
        <title>High frequency of phylogenetically diverse reductive dehalogenase-homologous genes in deep subseafloor sedimentary metagenomes.</title>
        <authorList>
            <person name="Kawai M."/>
            <person name="Futagami T."/>
            <person name="Toyoda A."/>
            <person name="Takaki Y."/>
            <person name="Nishi S."/>
            <person name="Hori S."/>
            <person name="Arai W."/>
            <person name="Tsubouchi T."/>
            <person name="Morono Y."/>
            <person name="Uchiyama I."/>
            <person name="Ito T."/>
            <person name="Fujiyama A."/>
            <person name="Inagaki F."/>
            <person name="Takami H."/>
        </authorList>
    </citation>
    <scope>NUCLEOTIDE SEQUENCE</scope>
    <source>
        <strain evidence="4">Expedition CK06-06</strain>
    </source>
</reference>
<dbReference type="InterPro" id="IPR051422">
    <property type="entry name" value="AlkB_tRNA_MeTrf/Diox"/>
</dbReference>
<evidence type="ECO:0000256" key="2">
    <source>
        <dbReference type="ARBA" id="ARBA00022679"/>
    </source>
</evidence>
<dbReference type="EMBL" id="BARS01004436">
    <property type="protein sequence ID" value="GAF78184.1"/>
    <property type="molecule type" value="Genomic_DNA"/>
</dbReference>
<sequence length="158" mass="18765">GAGRHLMKTKGKLYLVDFSEEMIKLAKKKAKKEKINAEFFVSNVSKLPFEDKFFDRGICFDSLHCVETKKQREQTAKELFRVMKPKAKALISVWNIESKRFKNAPKEKFVGWRDKGKRYYYLFNEKEIHDLFKKVGFKIKKKVPHNIKIEFVVEKTAR</sequence>
<evidence type="ECO:0000313" key="4">
    <source>
        <dbReference type="EMBL" id="GAF78184.1"/>
    </source>
</evidence>
<proteinExistence type="predicted"/>
<keyword evidence="1" id="KW-0489">Methyltransferase</keyword>
<evidence type="ECO:0000259" key="3">
    <source>
        <dbReference type="Pfam" id="PF08241"/>
    </source>
</evidence>
<dbReference type="CDD" id="cd02440">
    <property type="entry name" value="AdoMet_MTases"/>
    <property type="match status" value="1"/>
</dbReference>
<keyword evidence="2" id="KW-0808">Transferase</keyword>
<dbReference type="GO" id="GO:0002098">
    <property type="term" value="P:tRNA wobble uridine modification"/>
    <property type="evidence" value="ECO:0007669"/>
    <property type="project" value="TreeGrafter"/>
</dbReference>
<dbReference type="SUPFAM" id="SSF53335">
    <property type="entry name" value="S-adenosyl-L-methionine-dependent methyltransferases"/>
    <property type="match status" value="1"/>
</dbReference>
<dbReference type="GO" id="GO:0106335">
    <property type="term" value="F:tRNA (5-carboxymethyluridine(34)-5-O)-methyltransferase activity"/>
    <property type="evidence" value="ECO:0007669"/>
    <property type="project" value="TreeGrafter"/>
</dbReference>
<dbReference type="AlphaFoldDB" id="X0SAY9"/>
<comment type="caution">
    <text evidence="4">The sequence shown here is derived from an EMBL/GenBank/DDBJ whole genome shotgun (WGS) entry which is preliminary data.</text>
</comment>
<name>X0SAY9_9ZZZZ</name>
<protein>
    <recommendedName>
        <fullName evidence="3">Methyltransferase type 11 domain-containing protein</fullName>
    </recommendedName>
</protein>
<feature type="domain" description="Methyltransferase type 11" evidence="3">
    <location>
        <begin position="5"/>
        <end position="90"/>
    </location>
</feature>
<dbReference type="GO" id="GO:0000049">
    <property type="term" value="F:tRNA binding"/>
    <property type="evidence" value="ECO:0007669"/>
    <property type="project" value="TreeGrafter"/>
</dbReference>
<feature type="non-terminal residue" evidence="4">
    <location>
        <position position="1"/>
    </location>
</feature>
<dbReference type="GO" id="GO:0005737">
    <property type="term" value="C:cytoplasm"/>
    <property type="evidence" value="ECO:0007669"/>
    <property type="project" value="TreeGrafter"/>
</dbReference>
<organism evidence="4">
    <name type="scientific">marine sediment metagenome</name>
    <dbReference type="NCBI Taxonomy" id="412755"/>
    <lineage>
        <taxon>unclassified sequences</taxon>
        <taxon>metagenomes</taxon>
        <taxon>ecological metagenomes</taxon>
    </lineage>
</organism>
<dbReference type="GO" id="GO:0008757">
    <property type="term" value="F:S-adenosylmethionine-dependent methyltransferase activity"/>
    <property type="evidence" value="ECO:0007669"/>
    <property type="project" value="InterPro"/>
</dbReference>
<dbReference type="InterPro" id="IPR029063">
    <property type="entry name" value="SAM-dependent_MTases_sf"/>
</dbReference>
<dbReference type="GO" id="GO:0005634">
    <property type="term" value="C:nucleus"/>
    <property type="evidence" value="ECO:0007669"/>
    <property type="project" value="TreeGrafter"/>
</dbReference>
<accession>X0SAY9</accession>
<dbReference type="PANTHER" id="PTHR13069:SF21">
    <property type="entry name" value="ALKYLATED DNA REPAIR PROTEIN ALKB HOMOLOG 8"/>
    <property type="match status" value="1"/>
</dbReference>